<reference evidence="4 5" key="1">
    <citation type="submission" date="2020-08" db="EMBL/GenBank/DDBJ databases">
        <title>Paraeoetvoesia sp. YC-7-48 draft genome sequence.</title>
        <authorList>
            <person name="Yao L."/>
        </authorList>
    </citation>
    <scope>NUCLEOTIDE SEQUENCE [LARGE SCALE GENOMIC DNA]</scope>
    <source>
        <strain evidence="5">YC-7-48</strain>
    </source>
</reference>
<dbReference type="GO" id="GO:0003677">
    <property type="term" value="F:DNA binding"/>
    <property type="evidence" value="ECO:0007669"/>
    <property type="project" value="InterPro"/>
</dbReference>
<dbReference type="PANTHER" id="PTHR33375:SF7">
    <property type="entry name" value="CHROMOSOME 2-PARTITIONING PROTEIN PARB-RELATED"/>
    <property type="match status" value="1"/>
</dbReference>
<evidence type="ECO:0000313" key="4">
    <source>
        <dbReference type="EMBL" id="MBC2768809.1"/>
    </source>
</evidence>
<organism evidence="4 5">
    <name type="scientific">Pusillimonas minor</name>
    <dbReference type="NCBI Taxonomy" id="2697024"/>
    <lineage>
        <taxon>Bacteria</taxon>
        <taxon>Pseudomonadati</taxon>
        <taxon>Pseudomonadota</taxon>
        <taxon>Betaproteobacteria</taxon>
        <taxon>Burkholderiales</taxon>
        <taxon>Alcaligenaceae</taxon>
        <taxon>Pusillimonas</taxon>
    </lineage>
</organism>
<feature type="domain" description="ParB-like N-terminal" evidence="3">
    <location>
        <begin position="5"/>
        <end position="102"/>
    </location>
</feature>
<dbReference type="SMART" id="SM00470">
    <property type="entry name" value="ParB"/>
    <property type="match status" value="1"/>
</dbReference>
<dbReference type="Gene3D" id="1.10.10.2830">
    <property type="match status" value="1"/>
</dbReference>
<accession>A0A842HJF9</accession>
<dbReference type="NCBIfam" id="TIGR00180">
    <property type="entry name" value="parB_part"/>
    <property type="match status" value="1"/>
</dbReference>
<dbReference type="InterPro" id="IPR004437">
    <property type="entry name" value="ParB/RepB/Spo0J"/>
</dbReference>
<gene>
    <name evidence="4" type="ORF">GTU67_02640</name>
</gene>
<comment type="caution">
    <text evidence="4">The sequence shown here is derived from an EMBL/GenBank/DDBJ whole genome shotgun (WGS) entry which is preliminary data.</text>
</comment>
<evidence type="ECO:0000256" key="1">
    <source>
        <dbReference type="ARBA" id="ARBA00006295"/>
    </source>
</evidence>
<keyword evidence="5" id="KW-1185">Reference proteome</keyword>
<dbReference type="FunFam" id="1.10.10.2830:FF:000001">
    <property type="entry name" value="Chromosome partitioning protein ParB"/>
    <property type="match status" value="1"/>
</dbReference>
<protein>
    <submittedName>
        <fullName evidence="4">ParB/RepB/Spo0J family partition protein</fullName>
    </submittedName>
</protein>
<evidence type="ECO:0000256" key="2">
    <source>
        <dbReference type="SAM" id="Coils"/>
    </source>
</evidence>
<proteinExistence type="inferred from homology"/>
<dbReference type="GO" id="GO:0005694">
    <property type="term" value="C:chromosome"/>
    <property type="evidence" value="ECO:0007669"/>
    <property type="project" value="TreeGrafter"/>
</dbReference>
<comment type="similarity">
    <text evidence="1">Belongs to the ParB family.</text>
</comment>
<evidence type="ECO:0000259" key="3">
    <source>
        <dbReference type="SMART" id="SM00470"/>
    </source>
</evidence>
<keyword evidence="2" id="KW-0175">Coiled coil</keyword>
<feature type="coiled-coil region" evidence="2">
    <location>
        <begin position="303"/>
        <end position="350"/>
    </location>
</feature>
<dbReference type="Proteomes" id="UP000545386">
    <property type="component" value="Unassembled WGS sequence"/>
</dbReference>
<dbReference type="InterPro" id="IPR003115">
    <property type="entry name" value="ParB_N"/>
</dbReference>
<name>A0A842HJF9_9BURK</name>
<dbReference type="RefSeq" id="WP_185778606.1">
    <property type="nucleotide sequence ID" value="NZ_JACJUU010000001.1"/>
</dbReference>
<evidence type="ECO:0000313" key="5">
    <source>
        <dbReference type="Proteomes" id="UP000545386"/>
    </source>
</evidence>
<dbReference type="SUPFAM" id="SSF109709">
    <property type="entry name" value="KorB DNA-binding domain-like"/>
    <property type="match status" value="1"/>
</dbReference>
<dbReference type="InterPro" id="IPR036086">
    <property type="entry name" value="ParB/Sulfiredoxin_sf"/>
</dbReference>
<dbReference type="SUPFAM" id="SSF110849">
    <property type="entry name" value="ParB/Sulfiredoxin"/>
    <property type="match status" value="1"/>
</dbReference>
<dbReference type="EMBL" id="JACJUU010000001">
    <property type="protein sequence ID" value="MBC2768809.1"/>
    <property type="molecule type" value="Genomic_DNA"/>
</dbReference>
<dbReference type="InterPro" id="IPR050336">
    <property type="entry name" value="Chromosome_partition/occlusion"/>
</dbReference>
<dbReference type="AlphaFoldDB" id="A0A842HJF9"/>
<dbReference type="Pfam" id="PF02195">
    <property type="entry name" value="ParB_N"/>
    <property type="match status" value="1"/>
</dbReference>
<dbReference type="PANTHER" id="PTHR33375">
    <property type="entry name" value="CHROMOSOME-PARTITIONING PROTEIN PARB-RELATED"/>
    <property type="match status" value="1"/>
</dbReference>
<sequence>MSTHFEIDVAKLTLSTRYQARKTPGQVSLSELADSIEAQGLLQNLVVTKGKKRGTYEVIAGGRRLQAMQTLIESGRWAKETTVWVTQVDNEQALEASITENVQREAMHPADEFEAFAALVEQGSSIEDVAARFGVSPAVVRRRLRLAQVAPELMQAYRNDELSLEALMAFTVNEDQALQLQVWQSLDQWSRNNSHAIRKGMTQGAITASSPVVQFVGLDAYHAAGGRSYQDLFAQDDGRGLYLEDVALLERLAIEKLQTVAADIEQEGWSWVEFKPAYDSEWMNFGRVYAQEGEYSPEQQSAIEVIDKSIQAIEAERDNLGDEEEDHVLWRRLEQEIEKLGAAREKIEIEAEVWTPATKAIAGAVVYVNSAGDVQISRGLIRPEDRQRASQLSKELGQSACLGSLPVPKTRPVHAERLVRQLSAHKVGIVAADLATKPTIALAVLVAQLARSVLGTGYFAYGGFGLGVKLKHEDLRGNAPDFKDSKAAKAMQELRSHWLNALPTNEQGELSDDVLAWALEQDTGTLLQLLAYCVAGTVQGIQFQDDTKPTELDRLAHTTGVDPAQWWTATAESYLGHVNKEQLVNVVTEVLGAESALPLAKMKKTDAVQQAQQLLADKPWVPTPLRIKTQTSH</sequence>
<dbReference type="GO" id="GO:0007059">
    <property type="term" value="P:chromosome segregation"/>
    <property type="evidence" value="ECO:0007669"/>
    <property type="project" value="TreeGrafter"/>
</dbReference>
<dbReference type="CDD" id="cd16406">
    <property type="entry name" value="ParB_N_like"/>
    <property type="match status" value="1"/>
</dbReference>
<dbReference type="Gene3D" id="3.90.1530.30">
    <property type="match status" value="1"/>
</dbReference>